<dbReference type="EMBL" id="FNQJ01000002">
    <property type="protein sequence ID" value="SDZ86395.1"/>
    <property type="molecule type" value="Genomic_DNA"/>
</dbReference>
<name>A0A1H3WH09_9BURK</name>
<dbReference type="AlphaFoldDB" id="A0A1H3WH09"/>
<keyword evidence="7" id="KW-0732">Signal</keyword>
<evidence type="ECO:0000256" key="2">
    <source>
        <dbReference type="ARBA" id="ARBA00022617"/>
    </source>
</evidence>
<evidence type="ECO:0000256" key="5">
    <source>
        <dbReference type="ARBA" id="ARBA00023004"/>
    </source>
</evidence>
<dbReference type="Proteomes" id="UP000199002">
    <property type="component" value="Unassembled WGS sequence"/>
</dbReference>
<keyword evidence="4" id="KW-0249">Electron transport</keyword>
<feature type="domain" description="Cytochrome c" evidence="8">
    <location>
        <begin position="28"/>
        <end position="126"/>
    </location>
</feature>
<dbReference type="GO" id="GO:0046872">
    <property type="term" value="F:metal ion binding"/>
    <property type="evidence" value="ECO:0007669"/>
    <property type="project" value="UniProtKB-KW"/>
</dbReference>
<evidence type="ECO:0000259" key="8">
    <source>
        <dbReference type="PROSITE" id="PS51007"/>
    </source>
</evidence>
<dbReference type="RefSeq" id="WP_092696962.1">
    <property type="nucleotide sequence ID" value="NZ_CAXIQL010000054.1"/>
</dbReference>
<sequence length="136" mass="14415">MTPRHAPVALWLAAGLLAAGASAAPDPAALQRGEQVYARCAACHAIEGNRTGPQHCGLWGRRAGTAQGYSTYSKALRDSAIVWDERSLNVFLKDPMKTVPGTAMGYAGVKDDGERADLIAWLKEATRPGKACQLVP</sequence>
<dbReference type="InterPro" id="IPR036909">
    <property type="entry name" value="Cyt_c-like_dom_sf"/>
</dbReference>
<accession>A0A1H3WH09</accession>
<dbReference type="STRING" id="592050.SAMN05421875_102268"/>
<evidence type="ECO:0000256" key="6">
    <source>
        <dbReference type="PROSITE-ProRule" id="PRU00433"/>
    </source>
</evidence>
<dbReference type="Pfam" id="PF00034">
    <property type="entry name" value="Cytochrom_C"/>
    <property type="match status" value="1"/>
</dbReference>
<keyword evidence="10" id="KW-1185">Reference proteome</keyword>
<evidence type="ECO:0000256" key="7">
    <source>
        <dbReference type="SAM" id="SignalP"/>
    </source>
</evidence>
<feature type="chain" id="PRO_5011650605" evidence="7">
    <location>
        <begin position="24"/>
        <end position="136"/>
    </location>
</feature>
<dbReference type="PROSITE" id="PS51007">
    <property type="entry name" value="CYTC"/>
    <property type="match status" value="1"/>
</dbReference>
<dbReference type="GeneID" id="34234014"/>
<organism evidence="9 10">
    <name type="scientific">Acidovorax soli</name>
    <dbReference type="NCBI Taxonomy" id="592050"/>
    <lineage>
        <taxon>Bacteria</taxon>
        <taxon>Pseudomonadati</taxon>
        <taxon>Pseudomonadota</taxon>
        <taxon>Betaproteobacteria</taxon>
        <taxon>Burkholderiales</taxon>
        <taxon>Comamonadaceae</taxon>
        <taxon>Acidovorax</taxon>
    </lineage>
</organism>
<evidence type="ECO:0000313" key="10">
    <source>
        <dbReference type="Proteomes" id="UP000199002"/>
    </source>
</evidence>
<dbReference type="PRINTS" id="PR00604">
    <property type="entry name" value="CYTCHRMECIAB"/>
</dbReference>
<evidence type="ECO:0000256" key="1">
    <source>
        <dbReference type="ARBA" id="ARBA00022448"/>
    </source>
</evidence>
<gene>
    <name evidence="9" type="ORF">SAMN05421875_102268</name>
</gene>
<keyword evidence="3 6" id="KW-0479">Metal-binding</keyword>
<evidence type="ECO:0000256" key="4">
    <source>
        <dbReference type="ARBA" id="ARBA00022982"/>
    </source>
</evidence>
<reference evidence="10" key="1">
    <citation type="submission" date="2016-10" db="EMBL/GenBank/DDBJ databases">
        <authorList>
            <person name="Varghese N."/>
            <person name="Submissions S."/>
        </authorList>
    </citation>
    <scope>NUCLEOTIDE SEQUENCE [LARGE SCALE GENOMIC DNA]</scope>
    <source>
        <strain evidence="10">DSM 25157</strain>
    </source>
</reference>
<dbReference type="PANTHER" id="PTHR11961">
    <property type="entry name" value="CYTOCHROME C"/>
    <property type="match status" value="1"/>
</dbReference>
<keyword evidence="5 6" id="KW-0408">Iron</keyword>
<keyword evidence="1" id="KW-0813">Transport</keyword>
<evidence type="ECO:0000313" key="9">
    <source>
        <dbReference type="EMBL" id="SDZ86395.1"/>
    </source>
</evidence>
<dbReference type="SUPFAM" id="SSF46626">
    <property type="entry name" value="Cytochrome c"/>
    <property type="match status" value="1"/>
</dbReference>
<protein>
    <submittedName>
        <fullName evidence="9">Cytochrome c</fullName>
    </submittedName>
</protein>
<dbReference type="InterPro" id="IPR009056">
    <property type="entry name" value="Cyt_c-like_dom"/>
</dbReference>
<dbReference type="InterPro" id="IPR002327">
    <property type="entry name" value="Cyt_c_1A/1B"/>
</dbReference>
<dbReference type="Gene3D" id="1.10.760.10">
    <property type="entry name" value="Cytochrome c-like domain"/>
    <property type="match status" value="1"/>
</dbReference>
<feature type="signal peptide" evidence="7">
    <location>
        <begin position="1"/>
        <end position="23"/>
    </location>
</feature>
<keyword evidence="2 6" id="KW-0349">Heme</keyword>
<evidence type="ECO:0000256" key="3">
    <source>
        <dbReference type="ARBA" id="ARBA00022723"/>
    </source>
</evidence>
<proteinExistence type="predicted"/>
<dbReference type="GO" id="GO:0020037">
    <property type="term" value="F:heme binding"/>
    <property type="evidence" value="ECO:0007669"/>
    <property type="project" value="InterPro"/>
</dbReference>
<dbReference type="GO" id="GO:0009055">
    <property type="term" value="F:electron transfer activity"/>
    <property type="evidence" value="ECO:0007669"/>
    <property type="project" value="InterPro"/>
</dbReference>